<name>A0ABR2X0F9_9FUNG</name>
<dbReference type="EMBL" id="JASJQH010000096">
    <property type="protein sequence ID" value="KAK9767171.1"/>
    <property type="molecule type" value="Genomic_DNA"/>
</dbReference>
<proteinExistence type="predicted"/>
<protein>
    <submittedName>
        <fullName evidence="1">Uncharacterized protein</fullName>
    </submittedName>
</protein>
<gene>
    <name evidence="1" type="ORF">K7432_003231</name>
</gene>
<reference evidence="1 2" key="1">
    <citation type="submission" date="2023-04" db="EMBL/GenBank/DDBJ databases">
        <title>Genome of Basidiobolus ranarum AG-B5.</title>
        <authorList>
            <person name="Stajich J.E."/>
            <person name="Carter-House D."/>
            <person name="Gryganskyi A."/>
        </authorList>
    </citation>
    <scope>NUCLEOTIDE SEQUENCE [LARGE SCALE GENOMIC DNA]</scope>
    <source>
        <strain evidence="1 2">AG-B5</strain>
    </source>
</reference>
<keyword evidence="2" id="KW-1185">Reference proteome</keyword>
<evidence type="ECO:0000313" key="1">
    <source>
        <dbReference type="EMBL" id="KAK9767171.1"/>
    </source>
</evidence>
<sequence>MEEGWKIFDNKNLWVVSEFIGFKIRGLNPLHPLNQWGCTSYGIRATKRASIKTPYRKSKDHLNGYLMRMCINNLDEARSQAKPHYSLEILPKNIGWYLEIMMVPYPIIMRFLRIYP</sequence>
<accession>A0ABR2X0F9</accession>
<evidence type="ECO:0000313" key="2">
    <source>
        <dbReference type="Proteomes" id="UP001479436"/>
    </source>
</evidence>
<organism evidence="1 2">
    <name type="scientific">Basidiobolus ranarum</name>
    <dbReference type="NCBI Taxonomy" id="34480"/>
    <lineage>
        <taxon>Eukaryota</taxon>
        <taxon>Fungi</taxon>
        <taxon>Fungi incertae sedis</taxon>
        <taxon>Zoopagomycota</taxon>
        <taxon>Entomophthoromycotina</taxon>
        <taxon>Basidiobolomycetes</taxon>
        <taxon>Basidiobolales</taxon>
        <taxon>Basidiobolaceae</taxon>
        <taxon>Basidiobolus</taxon>
    </lineage>
</organism>
<dbReference type="Proteomes" id="UP001479436">
    <property type="component" value="Unassembled WGS sequence"/>
</dbReference>
<comment type="caution">
    <text evidence="1">The sequence shown here is derived from an EMBL/GenBank/DDBJ whole genome shotgun (WGS) entry which is preliminary data.</text>
</comment>